<dbReference type="AlphaFoldDB" id="A0A1R2CUP0"/>
<feature type="transmembrane region" description="Helical" evidence="1">
    <location>
        <begin position="5"/>
        <end position="22"/>
    </location>
</feature>
<proteinExistence type="predicted"/>
<gene>
    <name evidence="2" type="ORF">SteCoe_4456</name>
</gene>
<evidence type="ECO:0000313" key="2">
    <source>
        <dbReference type="EMBL" id="OMJ92712.1"/>
    </source>
</evidence>
<keyword evidence="1" id="KW-0472">Membrane</keyword>
<protein>
    <submittedName>
        <fullName evidence="2">Uncharacterized protein</fullName>
    </submittedName>
</protein>
<accession>A0A1R2CUP0</accession>
<sequence length="277" mass="32088">MNRYVVAAAGLGISAVILYYLSEEIPQGLCQSLKKDQTIQILKELLERSQEIFNKIAYTADKIKENSIKTPTPVQLKDMLFRDYSFASDIRNLEEEIYSKNFVTENDFKKALKEDFALDTDVMVFAEKMQNMLDSACRGIAINENSLIPYELTSAYGIKVIADCYICDLYLAHKKIELMKEYDYEEDEWELSDTLIAEENSSKGKIFAKHGFKIDPGNSNYIIRQTIMNFRKISKDFKESLTELERKYNKKIALVLSKTFPDKDLQKLKTKYMDLIS</sequence>
<name>A0A1R2CUP0_9CILI</name>
<evidence type="ECO:0000313" key="3">
    <source>
        <dbReference type="Proteomes" id="UP000187209"/>
    </source>
</evidence>
<keyword evidence="1" id="KW-0812">Transmembrane</keyword>
<organism evidence="2 3">
    <name type="scientific">Stentor coeruleus</name>
    <dbReference type="NCBI Taxonomy" id="5963"/>
    <lineage>
        <taxon>Eukaryota</taxon>
        <taxon>Sar</taxon>
        <taxon>Alveolata</taxon>
        <taxon>Ciliophora</taxon>
        <taxon>Postciliodesmatophora</taxon>
        <taxon>Heterotrichea</taxon>
        <taxon>Heterotrichida</taxon>
        <taxon>Stentoridae</taxon>
        <taxon>Stentor</taxon>
    </lineage>
</organism>
<dbReference type="Proteomes" id="UP000187209">
    <property type="component" value="Unassembled WGS sequence"/>
</dbReference>
<keyword evidence="1" id="KW-1133">Transmembrane helix</keyword>
<dbReference type="EMBL" id="MPUH01000056">
    <property type="protein sequence ID" value="OMJ92712.1"/>
    <property type="molecule type" value="Genomic_DNA"/>
</dbReference>
<keyword evidence="3" id="KW-1185">Reference proteome</keyword>
<comment type="caution">
    <text evidence="2">The sequence shown here is derived from an EMBL/GenBank/DDBJ whole genome shotgun (WGS) entry which is preliminary data.</text>
</comment>
<evidence type="ECO:0000256" key="1">
    <source>
        <dbReference type="SAM" id="Phobius"/>
    </source>
</evidence>
<reference evidence="2 3" key="1">
    <citation type="submission" date="2016-11" db="EMBL/GenBank/DDBJ databases">
        <title>The macronuclear genome of Stentor coeruleus: a giant cell with tiny introns.</title>
        <authorList>
            <person name="Slabodnick M."/>
            <person name="Ruby J.G."/>
            <person name="Reiff S.B."/>
            <person name="Swart E.C."/>
            <person name="Gosai S."/>
            <person name="Prabakaran S."/>
            <person name="Witkowska E."/>
            <person name="Larue G.E."/>
            <person name="Fisher S."/>
            <person name="Freeman R.M."/>
            <person name="Gunawardena J."/>
            <person name="Chu W."/>
            <person name="Stover N.A."/>
            <person name="Gregory B.D."/>
            <person name="Nowacki M."/>
            <person name="Derisi J."/>
            <person name="Roy S.W."/>
            <person name="Marshall W.F."/>
            <person name="Sood P."/>
        </authorList>
    </citation>
    <scope>NUCLEOTIDE SEQUENCE [LARGE SCALE GENOMIC DNA]</scope>
    <source>
        <strain evidence="2">WM001</strain>
    </source>
</reference>